<evidence type="ECO:0000313" key="3">
    <source>
        <dbReference type="Proteomes" id="UP000028013"/>
    </source>
</evidence>
<feature type="domain" description="DUF4136" evidence="1">
    <location>
        <begin position="34"/>
        <end position="206"/>
    </location>
</feature>
<dbReference type="RefSeq" id="WP_005834796.1">
    <property type="nucleotide sequence ID" value="NZ_JNHN01000163.1"/>
</dbReference>
<evidence type="ECO:0000313" key="2">
    <source>
        <dbReference type="EMBL" id="KDS52014.1"/>
    </source>
</evidence>
<gene>
    <name evidence="2" type="ORF">M094_0266</name>
</gene>
<accession>A0A078S6D8</accession>
<dbReference type="Proteomes" id="UP000028013">
    <property type="component" value="Unassembled WGS sequence"/>
</dbReference>
<dbReference type="EMBL" id="JNHN01000163">
    <property type="protein sequence ID" value="KDS52014.1"/>
    <property type="molecule type" value="Genomic_DNA"/>
</dbReference>
<proteinExistence type="predicted"/>
<dbReference type="Gene3D" id="3.30.160.670">
    <property type="match status" value="1"/>
</dbReference>
<evidence type="ECO:0000259" key="1">
    <source>
        <dbReference type="Pfam" id="PF13590"/>
    </source>
</evidence>
<protein>
    <recommendedName>
        <fullName evidence="1">DUF4136 domain-containing protein</fullName>
    </recommendedName>
</protein>
<reference evidence="2 3" key="1">
    <citation type="submission" date="2014-04" db="EMBL/GenBank/DDBJ databases">
        <authorList>
            <person name="Sears C."/>
            <person name="Carroll K."/>
            <person name="Sack B.R."/>
            <person name="Qadri F."/>
            <person name="Myers L.L."/>
            <person name="Chung G.-T."/>
            <person name="Escheverria P."/>
            <person name="Fraser C.M."/>
            <person name="Sadzewicz L."/>
            <person name="Shefchek K.A."/>
            <person name="Tallon L."/>
            <person name="Das S.P."/>
            <person name="Daugherty S."/>
            <person name="Mongodin E.F."/>
        </authorList>
    </citation>
    <scope>NUCLEOTIDE SEQUENCE [LARGE SCALE GENOMIC DNA]</scope>
    <source>
        <strain evidence="2 3">3978 T3 ii</strain>
    </source>
</reference>
<dbReference type="Pfam" id="PF13590">
    <property type="entry name" value="DUF4136"/>
    <property type="match status" value="1"/>
</dbReference>
<dbReference type="InterPro" id="IPR025411">
    <property type="entry name" value="DUF4136"/>
</dbReference>
<comment type="caution">
    <text evidence="2">The sequence shown here is derived from an EMBL/GenBank/DDBJ whole genome shotgun (WGS) entry which is preliminary data.</text>
</comment>
<name>A0A078S6D8_BACUN</name>
<dbReference type="PATRIC" id="fig|1339349.3.peg.1531"/>
<organism evidence="2 3">
    <name type="scientific">Bacteroides uniformis str. 3978 T3 ii</name>
    <dbReference type="NCBI Taxonomy" id="1339349"/>
    <lineage>
        <taxon>Bacteria</taxon>
        <taxon>Pseudomonadati</taxon>
        <taxon>Bacteroidota</taxon>
        <taxon>Bacteroidia</taxon>
        <taxon>Bacteroidales</taxon>
        <taxon>Bacteroidaceae</taxon>
        <taxon>Bacteroides</taxon>
    </lineage>
</organism>
<dbReference type="AlphaFoldDB" id="A0A078S6D8"/>
<sequence>MKKFIPLLLAVFAVTLASCEKDPDMDKLDNNYLVYTNYDKKADFKTFETYYLPDSILVIGDKENAEYWKDENAQEILSAYVANMNSRGYIRVDDREEADLGLQVSYVRSTYYFTDYGRPEWWWNYPGYWDAPYWGNWGGWYYPYAVNYSYSTGSFISELLNLEAPQGQSEKLPVLWTSYMSGLLSGSTSVNTKLAVQGVNQAFTQSTYLTNK</sequence>
<dbReference type="PROSITE" id="PS51257">
    <property type="entry name" value="PROKAR_LIPOPROTEIN"/>
    <property type="match status" value="1"/>
</dbReference>